<dbReference type="RefSeq" id="XP_007871076.1">
    <property type="nucleotide sequence ID" value="XM_007872885.1"/>
</dbReference>
<feature type="region of interest" description="Disordered" evidence="1">
    <location>
        <begin position="210"/>
        <end position="239"/>
    </location>
</feature>
<dbReference type="STRING" id="670483.S7RDP3"/>
<name>S7RDP3_GLOTA</name>
<dbReference type="OMA" id="PSIRTEC"/>
<evidence type="ECO:0000256" key="1">
    <source>
        <dbReference type="SAM" id="MobiDB-lite"/>
    </source>
</evidence>
<protein>
    <submittedName>
        <fullName evidence="2">Uncharacterized protein</fullName>
    </submittedName>
</protein>
<dbReference type="OrthoDB" id="3265918at2759"/>
<dbReference type="AlphaFoldDB" id="S7RDP3"/>
<dbReference type="GeneID" id="19298444"/>
<dbReference type="KEGG" id="gtr:GLOTRDRAFT_101765"/>
<dbReference type="HOGENOM" id="CLU_084827_0_0_1"/>
<organism evidence="2 3">
    <name type="scientific">Gloeophyllum trabeum (strain ATCC 11539 / FP-39264 / Madison 617)</name>
    <name type="common">Brown rot fungus</name>
    <dbReference type="NCBI Taxonomy" id="670483"/>
    <lineage>
        <taxon>Eukaryota</taxon>
        <taxon>Fungi</taxon>
        <taxon>Dikarya</taxon>
        <taxon>Basidiomycota</taxon>
        <taxon>Agaricomycotina</taxon>
        <taxon>Agaricomycetes</taxon>
        <taxon>Gloeophyllales</taxon>
        <taxon>Gloeophyllaceae</taxon>
        <taxon>Gloeophyllum</taxon>
    </lineage>
</organism>
<dbReference type="EMBL" id="KB469315">
    <property type="protein sequence ID" value="EPQ50549.1"/>
    <property type="molecule type" value="Genomic_DNA"/>
</dbReference>
<evidence type="ECO:0000313" key="3">
    <source>
        <dbReference type="Proteomes" id="UP000030669"/>
    </source>
</evidence>
<gene>
    <name evidence="2" type="ORF">GLOTRDRAFT_101765</name>
</gene>
<accession>S7RDP3</accession>
<sequence>MQKCRQLKLGRLPKGKALRSVKFRGTTPGDPFRIWNTRPTHLVDPTHPAARLPKRSLLSLLPSYTHTAFSVRALPKALLDSGDRPFRVAPPTGDDAKVVTMSAPMIVGKKAVYKDAYIRRKIMRKVKFALGLVVAKGAEGARVRTASGKEKDVLVQGETDRRLVLQDWSYVFSPSLEVYRMPYETLVPALRDALIKIRSRALVLEETRWGQDKQERRPQASAEKCNAPRRNGSQLNRRP</sequence>
<dbReference type="eggNOG" id="ENOG502STBT">
    <property type="taxonomic scope" value="Eukaryota"/>
</dbReference>
<keyword evidence="3" id="KW-1185">Reference proteome</keyword>
<proteinExistence type="predicted"/>
<evidence type="ECO:0000313" key="2">
    <source>
        <dbReference type="EMBL" id="EPQ50549.1"/>
    </source>
</evidence>
<reference evidence="2 3" key="1">
    <citation type="journal article" date="2012" name="Science">
        <title>The Paleozoic origin of enzymatic lignin decomposition reconstructed from 31 fungal genomes.</title>
        <authorList>
            <person name="Floudas D."/>
            <person name="Binder M."/>
            <person name="Riley R."/>
            <person name="Barry K."/>
            <person name="Blanchette R.A."/>
            <person name="Henrissat B."/>
            <person name="Martinez A.T."/>
            <person name="Otillar R."/>
            <person name="Spatafora J.W."/>
            <person name="Yadav J.S."/>
            <person name="Aerts A."/>
            <person name="Benoit I."/>
            <person name="Boyd A."/>
            <person name="Carlson A."/>
            <person name="Copeland A."/>
            <person name="Coutinho P.M."/>
            <person name="de Vries R.P."/>
            <person name="Ferreira P."/>
            <person name="Findley K."/>
            <person name="Foster B."/>
            <person name="Gaskell J."/>
            <person name="Glotzer D."/>
            <person name="Gorecki P."/>
            <person name="Heitman J."/>
            <person name="Hesse C."/>
            <person name="Hori C."/>
            <person name="Igarashi K."/>
            <person name="Jurgens J.A."/>
            <person name="Kallen N."/>
            <person name="Kersten P."/>
            <person name="Kohler A."/>
            <person name="Kuees U."/>
            <person name="Kumar T.K.A."/>
            <person name="Kuo A."/>
            <person name="LaButti K."/>
            <person name="Larrondo L.F."/>
            <person name="Lindquist E."/>
            <person name="Ling A."/>
            <person name="Lombard V."/>
            <person name="Lucas S."/>
            <person name="Lundell T."/>
            <person name="Martin R."/>
            <person name="McLaughlin D.J."/>
            <person name="Morgenstern I."/>
            <person name="Morin E."/>
            <person name="Murat C."/>
            <person name="Nagy L.G."/>
            <person name="Nolan M."/>
            <person name="Ohm R.A."/>
            <person name="Patyshakuliyeva A."/>
            <person name="Rokas A."/>
            <person name="Ruiz-Duenas F.J."/>
            <person name="Sabat G."/>
            <person name="Salamov A."/>
            <person name="Samejima M."/>
            <person name="Schmutz J."/>
            <person name="Slot J.C."/>
            <person name="St John F."/>
            <person name="Stenlid J."/>
            <person name="Sun H."/>
            <person name="Sun S."/>
            <person name="Syed K."/>
            <person name="Tsang A."/>
            <person name="Wiebenga A."/>
            <person name="Young D."/>
            <person name="Pisabarro A."/>
            <person name="Eastwood D.C."/>
            <person name="Martin F."/>
            <person name="Cullen D."/>
            <person name="Grigoriev I.V."/>
            <person name="Hibbett D.S."/>
        </authorList>
    </citation>
    <scope>NUCLEOTIDE SEQUENCE [LARGE SCALE GENOMIC DNA]</scope>
    <source>
        <strain evidence="2 3">ATCC 11539</strain>
    </source>
</reference>
<dbReference type="Proteomes" id="UP000030669">
    <property type="component" value="Unassembled WGS sequence"/>
</dbReference>